<proteinExistence type="predicted"/>
<comment type="caution">
    <text evidence="2">The sequence shown here is derived from an EMBL/GenBank/DDBJ whole genome shotgun (WGS) entry which is preliminary data.</text>
</comment>
<dbReference type="Proteomes" id="UP000033684">
    <property type="component" value="Unassembled WGS sequence"/>
</dbReference>
<protein>
    <submittedName>
        <fullName evidence="2">Uncharacterized protein</fullName>
    </submittedName>
</protein>
<accession>A0A0F3IEZ2</accession>
<keyword evidence="1" id="KW-1133">Transmembrane helix</keyword>
<evidence type="ECO:0000313" key="2">
    <source>
        <dbReference type="EMBL" id="KJV05088.1"/>
    </source>
</evidence>
<gene>
    <name evidence="2" type="ORF">VZ94_20705</name>
</gene>
<reference evidence="2 3" key="2">
    <citation type="journal article" date="2016" name="Microb. Ecol.">
        <title>Genome Characteristics of a Novel Type I Methanotroph (Sn10-6) Isolated from a Flooded Indian Rice Field.</title>
        <authorList>
            <person name="Rahalkar M.C."/>
            <person name="Pandit P.S."/>
            <person name="Dhakephalkar P.K."/>
            <person name="Pore S."/>
            <person name="Arora P."/>
            <person name="Kapse N."/>
        </authorList>
    </citation>
    <scope>NUCLEOTIDE SEQUENCE [LARGE SCALE GENOMIC DNA]</scope>
    <source>
        <strain evidence="2 3">Sn10-6</strain>
    </source>
</reference>
<reference evidence="3" key="1">
    <citation type="submission" date="2015-03" db="EMBL/GenBank/DDBJ databases">
        <title>Draft genome sequence of a novel methanotroph (Sn10-6) isolated from flooded ricefield rhizosphere in India.</title>
        <authorList>
            <person name="Pandit P.S."/>
            <person name="Pore S.D."/>
            <person name="Arora P."/>
            <person name="Kapse N.G."/>
            <person name="Dhakephalkar P.K."/>
            <person name="Rahalkar M.C."/>
        </authorList>
    </citation>
    <scope>NUCLEOTIDE SEQUENCE [LARGE SCALE GENOMIC DNA]</scope>
    <source>
        <strain evidence="3">Sn10-6</strain>
    </source>
</reference>
<keyword evidence="1" id="KW-0472">Membrane</keyword>
<evidence type="ECO:0000256" key="1">
    <source>
        <dbReference type="SAM" id="Phobius"/>
    </source>
</evidence>
<organism evidence="2 3">
    <name type="scientific">Methylocucumis oryzae</name>
    <dbReference type="NCBI Taxonomy" id="1632867"/>
    <lineage>
        <taxon>Bacteria</taxon>
        <taxon>Pseudomonadati</taxon>
        <taxon>Pseudomonadota</taxon>
        <taxon>Gammaproteobacteria</taxon>
        <taxon>Methylococcales</taxon>
        <taxon>Methylococcaceae</taxon>
        <taxon>Methylocucumis</taxon>
    </lineage>
</organism>
<keyword evidence="1" id="KW-0812">Transmembrane</keyword>
<feature type="transmembrane region" description="Helical" evidence="1">
    <location>
        <begin position="52"/>
        <end position="70"/>
    </location>
</feature>
<dbReference type="EMBL" id="LAJX01000306">
    <property type="protein sequence ID" value="KJV05088.1"/>
    <property type="molecule type" value="Genomic_DNA"/>
</dbReference>
<evidence type="ECO:0000313" key="3">
    <source>
        <dbReference type="Proteomes" id="UP000033684"/>
    </source>
</evidence>
<dbReference type="AlphaFoldDB" id="A0A0F3IEZ2"/>
<keyword evidence="3" id="KW-1185">Reference proteome</keyword>
<name>A0A0F3IEZ2_9GAMM</name>
<sequence>MNGYGDFGGTDLIDGLQLESSPFSSGLSAVSSLRLNYQLTITGDMNSHMTPVPVSAACYFMLSALGLVLLRRRARCR</sequence>